<keyword evidence="3" id="KW-1185">Reference proteome</keyword>
<feature type="compositionally biased region" description="Low complexity" evidence="1">
    <location>
        <begin position="58"/>
        <end position="68"/>
    </location>
</feature>
<evidence type="ECO:0000313" key="2">
    <source>
        <dbReference type="EnsemblPlants" id="ONIVA01G12070.1"/>
    </source>
</evidence>
<dbReference type="AlphaFoldDB" id="A0A0E0FJH5"/>
<dbReference type="EnsemblPlants" id="ONIVA01G12070.1">
    <property type="protein sequence ID" value="ONIVA01G12070.1"/>
    <property type="gene ID" value="ONIVA01G12070"/>
</dbReference>
<feature type="compositionally biased region" description="Basic residues" evidence="1">
    <location>
        <begin position="85"/>
        <end position="104"/>
    </location>
</feature>
<dbReference type="HOGENOM" id="CLU_1663539_0_0_1"/>
<proteinExistence type="predicted"/>
<evidence type="ECO:0000256" key="1">
    <source>
        <dbReference type="SAM" id="MobiDB-lite"/>
    </source>
</evidence>
<reference evidence="2" key="1">
    <citation type="submission" date="2015-04" db="UniProtKB">
        <authorList>
            <consortium name="EnsemblPlants"/>
        </authorList>
    </citation>
    <scope>IDENTIFICATION</scope>
    <source>
        <strain evidence="2">SL10</strain>
    </source>
</reference>
<protein>
    <submittedName>
        <fullName evidence="2">Uncharacterized protein</fullName>
    </submittedName>
</protein>
<dbReference type="Gramene" id="ONIVA01G12070.1">
    <property type="protein sequence ID" value="ONIVA01G12070.1"/>
    <property type="gene ID" value="ONIVA01G12070"/>
</dbReference>
<reference evidence="2" key="2">
    <citation type="submission" date="2018-04" db="EMBL/GenBank/DDBJ databases">
        <title>OnivRS2 (Oryza nivara Reference Sequence Version 2).</title>
        <authorList>
            <person name="Zhang J."/>
            <person name="Kudrna D."/>
            <person name="Lee S."/>
            <person name="Talag J."/>
            <person name="Rajasekar S."/>
            <person name="Welchert J."/>
            <person name="Hsing Y.-I."/>
            <person name="Wing R.A."/>
        </authorList>
    </citation>
    <scope>NUCLEOTIDE SEQUENCE [LARGE SCALE GENOMIC DNA]</scope>
</reference>
<evidence type="ECO:0000313" key="3">
    <source>
        <dbReference type="Proteomes" id="UP000006591"/>
    </source>
</evidence>
<dbReference type="Proteomes" id="UP000006591">
    <property type="component" value="Chromosome 1"/>
</dbReference>
<name>A0A0E0FJH5_ORYNI</name>
<feature type="region of interest" description="Disordered" evidence="1">
    <location>
        <begin position="49"/>
        <end position="159"/>
    </location>
</feature>
<feature type="compositionally biased region" description="Basic and acidic residues" evidence="1">
    <location>
        <begin position="69"/>
        <end position="78"/>
    </location>
</feature>
<feature type="region of interest" description="Disordered" evidence="1">
    <location>
        <begin position="1"/>
        <end position="33"/>
    </location>
</feature>
<sequence length="159" mass="17631">MVSKSQANQYKVMASSRQVKAGNRNQPRESAVLDEINFKCQGCAREESGSASFEQCNGKGQKSQQAEKSSSERREERGAQAQKASYHRSPARGHHHHHHHHHGTAKGEEEEERKKKIPQLLPLAAFAAAAARNPAASRETLAPSPTPPRALMGRPRRRQ</sequence>
<accession>A0A0E0FJH5</accession>
<organism evidence="2">
    <name type="scientific">Oryza nivara</name>
    <name type="common">Indian wild rice</name>
    <name type="synonym">Oryza sativa f. spontanea</name>
    <dbReference type="NCBI Taxonomy" id="4536"/>
    <lineage>
        <taxon>Eukaryota</taxon>
        <taxon>Viridiplantae</taxon>
        <taxon>Streptophyta</taxon>
        <taxon>Embryophyta</taxon>
        <taxon>Tracheophyta</taxon>
        <taxon>Spermatophyta</taxon>
        <taxon>Magnoliopsida</taxon>
        <taxon>Liliopsida</taxon>
        <taxon>Poales</taxon>
        <taxon>Poaceae</taxon>
        <taxon>BOP clade</taxon>
        <taxon>Oryzoideae</taxon>
        <taxon>Oryzeae</taxon>
        <taxon>Oryzinae</taxon>
        <taxon>Oryza</taxon>
    </lineage>
</organism>
<feature type="compositionally biased region" description="Low complexity" evidence="1">
    <location>
        <begin position="118"/>
        <end position="136"/>
    </location>
</feature>